<organism evidence="3 4">
    <name type="scientific">Streptomyces lincolnensis</name>
    <dbReference type="NCBI Taxonomy" id="1915"/>
    <lineage>
        <taxon>Bacteria</taxon>
        <taxon>Bacillati</taxon>
        <taxon>Actinomycetota</taxon>
        <taxon>Actinomycetes</taxon>
        <taxon>Kitasatosporales</taxon>
        <taxon>Streptomycetaceae</taxon>
        <taxon>Streptomyces</taxon>
    </lineage>
</organism>
<name>A0A1B1MQL1_STRLN</name>
<feature type="region of interest" description="Disordered" evidence="2">
    <location>
        <begin position="33"/>
        <end position="70"/>
    </location>
</feature>
<dbReference type="EMBL" id="CP016438">
    <property type="protein sequence ID" value="ANS70692.1"/>
    <property type="molecule type" value="Genomic_DNA"/>
</dbReference>
<dbReference type="Proteomes" id="UP000092598">
    <property type="component" value="Chromosome"/>
</dbReference>
<sequence length="151" mass="17219">MSATTDHPLPHAVPFRAPTARLALKPRLQAAERKHSMMYDQTRAQQPAGQALRPTERHRQGPEPLLPSDGQDKILQRLRHALDTFADTPHEALEEAESAYDEATAQLANALAERRRALRAGWQDQNPDTQSDELRHALREYREITQRLLHL</sequence>
<evidence type="ECO:0000313" key="3">
    <source>
        <dbReference type="EMBL" id="ANS70692.1"/>
    </source>
</evidence>
<evidence type="ECO:0000313" key="4">
    <source>
        <dbReference type="Proteomes" id="UP000092598"/>
    </source>
</evidence>
<reference evidence="3 4" key="1">
    <citation type="submission" date="2016-07" db="EMBL/GenBank/DDBJ databases">
        <title>Enhancement of antibiotic productionsby engineered nitrateutilization in actinobacteria.</title>
        <authorList>
            <person name="Meng S.C."/>
        </authorList>
    </citation>
    <scope>NUCLEOTIDE SEQUENCE [LARGE SCALE GENOMIC DNA]</scope>
    <source>
        <strain evidence="3 4">NRRL 2936</strain>
    </source>
</reference>
<feature type="coiled-coil region" evidence="1">
    <location>
        <begin position="93"/>
        <end position="120"/>
    </location>
</feature>
<dbReference type="KEGG" id="sls:SLINC_8468"/>
<evidence type="ECO:0000256" key="1">
    <source>
        <dbReference type="SAM" id="Coils"/>
    </source>
</evidence>
<gene>
    <name evidence="3" type="ORF">SLINC_8468</name>
</gene>
<evidence type="ECO:0000256" key="2">
    <source>
        <dbReference type="SAM" id="MobiDB-lite"/>
    </source>
</evidence>
<dbReference type="AlphaFoldDB" id="A0A1B1MQL1"/>
<protein>
    <submittedName>
        <fullName evidence="3">Uncharacterized protein</fullName>
    </submittedName>
</protein>
<proteinExistence type="predicted"/>
<accession>A0A1B1MQL1</accession>
<dbReference type="PATRIC" id="fig|1915.4.peg.9347"/>
<keyword evidence="1" id="KW-0175">Coiled coil</keyword>
<keyword evidence="4" id="KW-1185">Reference proteome</keyword>